<organism evidence="2 3">
    <name type="scientific">Natronobacterium lacisalsi AJ5</name>
    <dbReference type="NCBI Taxonomy" id="358396"/>
    <lineage>
        <taxon>Archaea</taxon>
        <taxon>Methanobacteriati</taxon>
        <taxon>Methanobacteriota</taxon>
        <taxon>Stenosarchaea group</taxon>
        <taxon>Halobacteria</taxon>
        <taxon>Halobacteriales</taxon>
        <taxon>Natrialbaceae</taxon>
        <taxon>Natronobacterium</taxon>
    </lineage>
</organism>
<reference evidence="2 3" key="2">
    <citation type="journal article" date="2014" name="PLoS Genet.">
        <title>Phylogenetically driven sequencing of extremely halophilic archaea reveals strategies for static and dynamic osmo-response.</title>
        <authorList>
            <person name="Becker E.A."/>
            <person name="Seitzer P.M."/>
            <person name="Tritt A."/>
            <person name="Larsen D."/>
            <person name="Krusor M."/>
            <person name="Yao A.I."/>
            <person name="Wu D."/>
            <person name="Madern D."/>
            <person name="Eisen J.A."/>
            <person name="Darling A.E."/>
            <person name="Facciotti M.T."/>
        </authorList>
    </citation>
    <scope>NUCLEOTIDE SEQUENCE [LARGE SCALE GENOMIC DNA]</scope>
    <source>
        <strain evidence="2 3">AJ5</strain>
    </source>
</reference>
<name>M0LW50_NATLA</name>
<evidence type="ECO:0000313" key="3">
    <source>
        <dbReference type="Proteomes" id="UP000011555"/>
    </source>
</evidence>
<keyword evidence="3" id="KW-1185">Reference proteome</keyword>
<geneLocation type="plasmid" evidence="1">
    <name>pHLAJ5I</name>
</geneLocation>
<accession>M0LW50</accession>
<sequence>MRNEFTANTDAWLGYGNWLIDEYDDVSPLGTVTLGVDVVSTNWLFADDRVETTLEAVYDDETESYTDLEWRLEEPEEPDYKVEIRNKAAEHAADELQTFRTRFIAEDEDEAHELPEPDYVEELKGRYLPSLRFGEESKHVLEILIGELDSKQSA</sequence>
<dbReference type="Proteomes" id="UP000186547">
    <property type="component" value="Plasmid pHLAJ5I"/>
</dbReference>
<evidence type="ECO:0000313" key="2">
    <source>
        <dbReference type="EMBL" id="EMA37383.1"/>
    </source>
</evidence>
<dbReference type="AlphaFoldDB" id="M0LW50"/>
<gene>
    <name evidence="2" type="ORF">C445_00801</name>
    <name evidence="1" type="ORF">CHINAEXTREME_20530</name>
</gene>
<protein>
    <submittedName>
        <fullName evidence="2">Uncharacterized protein</fullName>
    </submittedName>
</protein>
<dbReference type="Proteomes" id="UP000011555">
    <property type="component" value="Unassembled WGS sequence"/>
</dbReference>
<keyword evidence="1" id="KW-0614">Plasmid</keyword>
<dbReference type="eggNOG" id="arCOG13363">
    <property type="taxonomic scope" value="Archaea"/>
</dbReference>
<dbReference type="EMBL" id="CP019286">
    <property type="protein sequence ID" value="APX00320.1"/>
    <property type="molecule type" value="Genomic_DNA"/>
</dbReference>
<reference evidence="1 4" key="1">
    <citation type="journal article" date="2011" name="J. Bacteriol.">
        <title>Genome sequence of Halobiforma lacisalsi AJ5, an extremely halophilic archaeon which harbors a bop gene.</title>
        <authorList>
            <person name="Jiang X."/>
            <person name="Wang S."/>
            <person name="Cheng H."/>
            <person name="Huo Y."/>
            <person name="Zhang X."/>
            <person name="Zhu X."/>
            <person name="Han X."/>
            <person name="Ni P."/>
            <person name="Wu M."/>
        </authorList>
    </citation>
    <scope>NUCLEOTIDE SEQUENCE [LARGE SCALE GENOMIC DNA]</scope>
    <source>
        <strain evidence="1 4">AJ5</strain>
        <plasmid evidence="4">phlaj5i</plasmid>
        <plasmid evidence="1">pHLAJ5I</plasmid>
    </source>
</reference>
<dbReference type="EMBL" id="AOLZ01000012">
    <property type="protein sequence ID" value="EMA37383.1"/>
    <property type="molecule type" value="Genomic_DNA"/>
</dbReference>
<dbReference type="KEGG" id="hlc:CHINAEXTREME20530"/>
<geneLocation type="plasmid" evidence="4">
    <name>phlaj5i</name>
</geneLocation>
<proteinExistence type="predicted"/>
<reference evidence="1" key="3">
    <citation type="submission" date="2017-01" db="EMBL/GenBank/DDBJ databases">
        <authorList>
            <person name="Mah S.A."/>
            <person name="Swanson W.J."/>
            <person name="Moy G.W."/>
            <person name="Vacquier V.D."/>
        </authorList>
    </citation>
    <scope>NUCLEOTIDE SEQUENCE</scope>
    <source>
        <strain evidence="1">AJ5</strain>
        <plasmid evidence="1">pHLAJ5I</plasmid>
    </source>
</reference>
<evidence type="ECO:0000313" key="1">
    <source>
        <dbReference type="EMBL" id="APX00320.1"/>
    </source>
</evidence>
<evidence type="ECO:0000313" key="4">
    <source>
        <dbReference type="Proteomes" id="UP000186547"/>
    </source>
</evidence>